<evidence type="ECO:0000256" key="2">
    <source>
        <dbReference type="ARBA" id="ARBA00022803"/>
    </source>
</evidence>
<dbReference type="SUPFAM" id="SSF48452">
    <property type="entry name" value="TPR-like"/>
    <property type="match status" value="1"/>
</dbReference>
<evidence type="ECO:0008006" key="5">
    <source>
        <dbReference type="Google" id="ProtNLM"/>
    </source>
</evidence>
<dbReference type="Gene3D" id="3.40.50.2000">
    <property type="entry name" value="Glycogen Phosphorylase B"/>
    <property type="match status" value="1"/>
</dbReference>
<dbReference type="Proteomes" id="UP000630353">
    <property type="component" value="Unassembled WGS sequence"/>
</dbReference>
<keyword evidence="2" id="KW-0802">TPR repeat</keyword>
<dbReference type="AlphaFoldDB" id="A0A918XXD6"/>
<dbReference type="SUPFAM" id="SSF53756">
    <property type="entry name" value="UDP-Glycosyltransferase/glycogen phosphorylase"/>
    <property type="match status" value="1"/>
</dbReference>
<dbReference type="PANTHER" id="PTHR44858:SF1">
    <property type="entry name" value="UDP-N-ACETYLGLUCOSAMINE--PEPTIDE N-ACETYLGLUCOSAMINYLTRANSFERASE SPINDLY-RELATED"/>
    <property type="match status" value="1"/>
</dbReference>
<protein>
    <recommendedName>
        <fullName evidence="5">Tetratricopeptide repeat protein</fullName>
    </recommendedName>
</protein>
<evidence type="ECO:0000313" key="4">
    <source>
        <dbReference type="Proteomes" id="UP000630353"/>
    </source>
</evidence>
<gene>
    <name evidence="3" type="ORF">GCM10017083_47490</name>
</gene>
<dbReference type="Pfam" id="PF13432">
    <property type="entry name" value="TPR_16"/>
    <property type="match status" value="1"/>
</dbReference>
<dbReference type="EMBL" id="BMZS01000012">
    <property type="protein sequence ID" value="GHD60893.1"/>
    <property type="molecule type" value="Genomic_DNA"/>
</dbReference>
<proteinExistence type="predicted"/>
<dbReference type="InterPro" id="IPR011990">
    <property type="entry name" value="TPR-like_helical_dom_sf"/>
</dbReference>
<reference evidence="3" key="1">
    <citation type="journal article" date="2014" name="Int. J. Syst. Evol. Microbiol.">
        <title>Complete genome sequence of Corynebacterium casei LMG S-19264T (=DSM 44701T), isolated from a smear-ripened cheese.</title>
        <authorList>
            <consortium name="US DOE Joint Genome Institute (JGI-PGF)"/>
            <person name="Walter F."/>
            <person name="Albersmeier A."/>
            <person name="Kalinowski J."/>
            <person name="Ruckert C."/>
        </authorList>
    </citation>
    <scope>NUCLEOTIDE SEQUENCE</scope>
    <source>
        <strain evidence="3">KCTC 42651</strain>
    </source>
</reference>
<dbReference type="PANTHER" id="PTHR44858">
    <property type="entry name" value="TETRATRICOPEPTIDE REPEAT PROTEIN 6"/>
    <property type="match status" value="1"/>
</dbReference>
<accession>A0A918XXD6</accession>
<evidence type="ECO:0000256" key="1">
    <source>
        <dbReference type="ARBA" id="ARBA00022737"/>
    </source>
</evidence>
<sequence>MTVIATLLGRAVAAHRSGRIADAVAIYRDVLAIEPEHARASHLLGFALLQLGSPAAALPLLATALRRAPRTPDAWAHFGLALSALGQEASATAALRRALLLSPALLEAATGMIRVARDAGRAVPERAAARVVVLAPLRAVGWHGLGLARAGRAFGTAAAHDDGSVSLRRAALIDPTDRPAVTDLADTLRSRRHPESARTIGRWAVCLGPASSAVRSTLAASLFDLDRIDEADTAARTAAVLAPGNARAYGNRAQCLYRADRFAEAAGEGRRAAMIDPRDPQIRANLSSYHLAMGRLETGWRLFRDRPSRRVLSQRPGLPAAVWSGETGARLMVLAEQGLGDELLFATCWPDLAARVRDGRLAAVAVELDARLRPLAERTYPVLRWFDRDRSERSAGTPPYCPGFEPTHWVAAGDLPSLFRPEVDAFPDGPLHLVPDRGRIAAFRRWLDAEAPGIPRIGLCWRSGLRTGDRLKYYPALPDCRILLARPEWRVVVLQYDDCTDELAAAAAAGLPPPLLPPGLDRRDDLDGVAALIAALDIVVSAETAVLALAGAVGAPTVGFGLGRGWVALGQSRSPWYPTVTGLHRRPGEDWEPLMKRVADRTAETIAQTKEPGGKAARLD</sequence>
<organism evidence="3 4">
    <name type="scientific">Thalassobaculum fulvum</name>
    <dbReference type="NCBI Taxonomy" id="1633335"/>
    <lineage>
        <taxon>Bacteria</taxon>
        <taxon>Pseudomonadati</taxon>
        <taxon>Pseudomonadota</taxon>
        <taxon>Alphaproteobacteria</taxon>
        <taxon>Rhodospirillales</taxon>
        <taxon>Thalassobaculaceae</taxon>
        <taxon>Thalassobaculum</taxon>
    </lineage>
</organism>
<dbReference type="InterPro" id="IPR019734">
    <property type="entry name" value="TPR_rpt"/>
</dbReference>
<keyword evidence="4" id="KW-1185">Reference proteome</keyword>
<dbReference type="SMART" id="SM00028">
    <property type="entry name" value="TPR"/>
    <property type="match status" value="5"/>
</dbReference>
<keyword evidence="1" id="KW-0677">Repeat</keyword>
<comment type="caution">
    <text evidence="3">The sequence shown here is derived from an EMBL/GenBank/DDBJ whole genome shotgun (WGS) entry which is preliminary data.</text>
</comment>
<evidence type="ECO:0000313" key="3">
    <source>
        <dbReference type="EMBL" id="GHD60893.1"/>
    </source>
</evidence>
<dbReference type="InterPro" id="IPR050498">
    <property type="entry name" value="Ycf3"/>
</dbReference>
<name>A0A918XXD6_9PROT</name>
<dbReference type="Pfam" id="PF14559">
    <property type="entry name" value="TPR_19"/>
    <property type="match status" value="1"/>
</dbReference>
<dbReference type="Gene3D" id="1.25.40.10">
    <property type="entry name" value="Tetratricopeptide repeat domain"/>
    <property type="match status" value="2"/>
</dbReference>
<reference evidence="3" key="2">
    <citation type="submission" date="2020-09" db="EMBL/GenBank/DDBJ databases">
        <authorList>
            <person name="Sun Q."/>
            <person name="Kim S."/>
        </authorList>
    </citation>
    <scope>NUCLEOTIDE SEQUENCE</scope>
    <source>
        <strain evidence="3">KCTC 42651</strain>
    </source>
</reference>